<dbReference type="EnsemblPlants" id="TraesCS3A02G518200.1">
    <property type="protein sequence ID" value="TraesCS3A02G518200.1.cds1"/>
    <property type="gene ID" value="TraesCS3A02G518200"/>
</dbReference>
<dbReference type="Pfam" id="PF03478">
    <property type="entry name" value="Beta-prop_KIB1-4"/>
    <property type="match status" value="1"/>
</dbReference>
<dbReference type="Gramene" id="TraesCLE_scaffold_039891_01G000100.1">
    <property type="protein sequence ID" value="TraesCLE_scaffold_039891_01G000100.1"/>
    <property type="gene ID" value="TraesCLE_scaffold_039891_01G000100"/>
</dbReference>
<dbReference type="Gramene" id="TraesNOR3A03G01544060.1">
    <property type="protein sequence ID" value="TraesNOR3A03G01544060.1.CDS1"/>
    <property type="gene ID" value="TraesNOR3A03G01544060"/>
</dbReference>
<evidence type="ECO:0000313" key="3">
    <source>
        <dbReference type="Proteomes" id="UP000019116"/>
    </source>
</evidence>
<proteinExistence type="predicted"/>
<dbReference type="Gramene" id="TraesARI3A03G01546090.1">
    <property type="protein sequence ID" value="TraesARI3A03G01546090.1.CDS1"/>
    <property type="gene ID" value="TraesARI3A03G01546090"/>
</dbReference>
<evidence type="ECO:0000313" key="2">
    <source>
        <dbReference type="EnsemblPlants" id="TraesCS3A02G518200.1.cds1"/>
    </source>
</evidence>
<dbReference type="PANTHER" id="PTHR33165:SF81">
    <property type="entry name" value="F-BOX DOMAIN-CONTAINING PROTEIN"/>
    <property type="match status" value="1"/>
</dbReference>
<reference evidence="2" key="2">
    <citation type="submission" date="2018-10" db="UniProtKB">
        <authorList>
            <consortium name="EnsemblPlants"/>
        </authorList>
    </citation>
    <scope>IDENTIFICATION</scope>
</reference>
<dbReference type="Gramene" id="TraesROB_scaffold_036781_01G000100.1">
    <property type="protein sequence ID" value="TraesROB_scaffold_036781_01G000100.1"/>
    <property type="gene ID" value="TraesROB_scaffold_036781_01G000100"/>
</dbReference>
<dbReference type="PANTHER" id="PTHR33165">
    <property type="entry name" value="F-BOX DOMAIN CONTAINING PROTEIN-LIKE-RELATED"/>
    <property type="match status" value="1"/>
</dbReference>
<evidence type="ECO:0000259" key="1">
    <source>
        <dbReference type="Pfam" id="PF03478"/>
    </source>
</evidence>
<dbReference type="Gramene" id="TraesCS3A03G1223400.1">
    <property type="protein sequence ID" value="TraesCS3A03G1223400.1.CDS1"/>
    <property type="gene ID" value="TraesCS3A03G1223400"/>
</dbReference>
<dbReference type="AlphaFoldDB" id="A0A3B6ER00"/>
<name>A0A3B6ER00_WHEAT</name>
<dbReference type="Gramene" id="TraesLAC3A03G01466230.1">
    <property type="protein sequence ID" value="TraesLAC3A03G01466230.1.CDS1"/>
    <property type="gene ID" value="TraesLAC3A03G01466230"/>
</dbReference>
<feature type="domain" description="KIB1-4 beta-propeller" evidence="1">
    <location>
        <begin position="27"/>
        <end position="280"/>
    </location>
</feature>
<reference evidence="2" key="1">
    <citation type="submission" date="2018-08" db="EMBL/GenBank/DDBJ databases">
        <authorList>
            <person name="Rossello M."/>
        </authorList>
    </citation>
    <scope>NUCLEOTIDE SEQUENCE [LARGE SCALE GENOMIC DNA]</scope>
    <source>
        <strain evidence="2">cv. Chinese Spring</strain>
    </source>
</reference>
<organism evidence="2">
    <name type="scientific">Triticum aestivum</name>
    <name type="common">Wheat</name>
    <dbReference type="NCBI Taxonomy" id="4565"/>
    <lineage>
        <taxon>Eukaryota</taxon>
        <taxon>Viridiplantae</taxon>
        <taxon>Streptophyta</taxon>
        <taxon>Embryophyta</taxon>
        <taxon>Tracheophyta</taxon>
        <taxon>Spermatophyta</taxon>
        <taxon>Magnoliopsida</taxon>
        <taxon>Liliopsida</taxon>
        <taxon>Poales</taxon>
        <taxon>Poaceae</taxon>
        <taxon>BOP clade</taxon>
        <taxon>Pooideae</taxon>
        <taxon>Triticodae</taxon>
        <taxon>Triticeae</taxon>
        <taxon>Triticinae</taxon>
        <taxon>Triticum</taxon>
    </lineage>
</organism>
<dbReference type="GeneID" id="123063622"/>
<dbReference type="Gramene" id="TraesLDM3A03G01524020.1">
    <property type="protein sequence ID" value="TraesLDM3A03G01524020.1.CDS1"/>
    <property type="gene ID" value="TraesLDM3A03G01524020"/>
</dbReference>
<dbReference type="Gramene" id="TraesJAG3A03G01531140.1">
    <property type="protein sequence ID" value="TraesJAG3A03G01531140.1.CDS1"/>
    <property type="gene ID" value="TraesJAG3A03G01531140"/>
</dbReference>
<dbReference type="RefSeq" id="XP_044343431.1">
    <property type="nucleotide sequence ID" value="XM_044487496.1"/>
</dbReference>
<dbReference type="Gramene" id="TraesCS3A02G518200.1">
    <property type="protein sequence ID" value="TraesCS3A02G518200.1.cds1"/>
    <property type="gene ID" value="TraesCS3A02G518200"/>
</dbReference>
<sequence length="315" mass="34489">MLRDELVAPESRCFLNTSTGECVKVCIAELHDHELLAVTPEGLLVLLHDRNHVRLLNPLTRHLTKLPPLTTLLPSEDHGMFDEDSDDMDFIAWGSGIASDDSTFVLCFDMLQLLGTAKPGDDHWTLLKYNSDGITVAPLLFEGSFYCVSDDGVLVLKIGADQPPRLEVAAKMEDMRVSRIADSVHLINNCGELMLVHRRRGLTADNKSGSWYDTYRVDLDTRTLFLANSFGGDAGRAVFIGMHCSLSISLEAFPTGSISADTIYLSIDVGERERLEVGAFHLADGSIERPSTYSGGLVARPHTLADCLSLANAVL</sequence>
<keyword evidence="3" id="KW-1185">Reference proteome</keyword>
<dbReference type="Gramene" id="TraesCAD_scaffold_036005_01G000100.1">
    <property type="protein sequence ID" value="TraesCAD_scaffold_036005_01G000100.1"/>
    <property type="gene ID" value="TraesCAD_scaffold_036005_01G000100"/>
</dbReference>
<dbReference type="OrthoDB" id="619048at2759"/>
<dbReference type="Gramene" id="TraesRN3A0101255600.1">
    <property type="protein sequence ID" value="TraesRN3A0101255600.1"/>
    <property type="gene ID" value="TraesRN3A0101255600"/>
</dbReference>
<dbReference type="Proteomes" id="UP000019116">
    <property type="component" value="Chromosome 3A"/>
</dbReference>
<dbReference type="PaxDb" id="4565-Traes_3AL_C71E8B749.3"/>
<dbReference type="Gramene" id="TraesWEE_scaffold_034398_01G000100.1">
    <property type="protein sequence ID" value="TraesWEE_scaffold_034398_01G000100.1"/>
    <property type="gene ID" value="TraesWEE_scaffold_034398_01G000100"/>
</dbReference>
<gene>
    <name evidence="2" type="primary">LOC123063622</name>
</gene>
<protein>
    <recommendedName>
        <fullName evidence="1">KIB1-4 beta-propeller domain-containing protein</fullName>
    </recommendedName>
</protein>
<accession>A0A3B6ER00</accession>
<dbReference type="Gramene" id="TraesSYM3A03G01546560.1">
    <property type="protein sequence ID" value="TraesSYM3A03G01546560.1.CDS1"/>
    <property type="gene ID" value="TraesSYM3A03G01546560"/>
</dbReference>
<dbReference type="InterPro" id="IPR005174">
    <property type="entry name" value="KIB1-4_b-propeller"/>
</dbReference>